<dbReference type="InParanoid" id="A0A409WZX9"/>
<dbReference type="AlphaFoldDB" id="A0A409WZX9"/>
<dbReference type="EMBL" id="NHTK01004949">
    <property type="protein sequence ID" value="PPQ84046.1"/>
    <property type="molecule type" value="Genomic_DNA"/>
</dbReference>
<dbReference type="Proteomes" id="UP000284842">
    <property type="component" value="Unassembled WGS sequence"/>
</dbReference>
<accession>A0A409WZX9</accession>
<name>A0A409WZX9_9AGAR</name>
<gene>
    <name evidence="1" type="ORF">CVT24_007547</name>
</gene>
<organism evidence="1 2">
    <name type="scientific">Panaeolus cyanescens</name>
    <dbReference type="NCBI Taxonomy" id="181874"/>
    <lineage>
        <taxon>Eukaryota</taxon>
        <taxon>Fungi</taxon>
        <taxon>Dikarya</taxon>
        <taxon>Basidiomycota</taxon>
        <taxon>Agaricomycotina</taxon>
        <taxon>Agaricomycetes</taxon>
        <taxon>Agaricomycetidae</taxon>
        <taxon>Agaricales</taxon>
        <taxon>Agaricineae</taxon>
        <taxon>Galeropsidaceae</taxon>
        <taxon>Panaeolus</taxon>
    </lineage>
</organism>
<evidence type="ECO:0000313" key="1">
    <source>
        <dbReference type="EMBL" id="PPQ84046.1"/>
    </source>
</evidence>
<evidence type="ECO:0000313" key="2">
    <source>
        <dbReference type="Proteomes" id="UP000284842"/>
    </source>
</evidence>
<protein>
    <submittedName>
        <fullName evidence="1">Uncharacterized protein</fullName>
    </submittedName>
</protein>
<comment type="caution">
    <text evidence="1">The sequence shown here is derived from an EMBL/GenBank/DDBJ whole genome shotgun (WGS) entry which is preliminary data.</text>
</comment>
<keyword evidence="2" id="KW-1185">Reference proteome</keyword>
<sequence length="180" mass="20447">MNDKFTPSSRDTALVRKWLKGQKFTRASLAYIEDEMEMLGLDPCFVGAVLYKTDMNLGVAPTIDLETKIASIYYPKRAFQIKIVGCLGTVLFDPELSSSFLRMGELEGYLRPLLTFSRPEKCSPELKKLMDNQESFFKKIYNDIAPKVKTESGNLKTRDDALSSIVMYGPPIFKVQIFFS</sequence>
<reference evidence="1 2" key="1">
    <citation type="journal article" date="2018" name="Evol. Lett.">
        <title>Horizontal gene cluster transfer increased hallucinogenic mushroom diversity.</title>
        <authorList>
            <person name="Reynolds H.T."/>
            <person name="Vijayakumar V."/>
            <person name="Gluck-Thaler E."/>
            <person name="Korotkin H.B."/>
            <person name="Matheny P.B."/>
            <person name="Slot J.C."/>
        </authorList>
    </citation>
    <scope>NUCLEOTIDE SEQUENCE [LARGE SCALE GENOMIC DNA]</scope>
    <source>
        <strain evidence="1 2">2629</strain>
    </source>
</reference>
<proteinExistence type="predicted"/>